<dbReference type="EMBL" id="LAZR01067825">
    <property type="protein sequence ID" value="KKK50827.1"/>
    <property type="molecule type" value="Genomic_DNA"/>
</dbReference>
<feature type="region of interest" description="Disordered" evidence="1">
    <location>
        <begin position="26"/>
        <end position="46"/>
    </location>
</feature>
<protein>
    <submittedName>
        <fullName evidence="2">Uncharacterized protein</fullName>
    </submittedName>
</protein>
<sequence length="183" mass="20504">EQYGDDTAIVKAFEVMQSKLDAVTVSHTKPDPVSGREDWPRDNDQQVDDPAVKVMVDKFFIDPTLKPYVDFYGAGKDAAKLTQEQTGNRWSMLEMADNIILGSQAQGRNITAEEAMEMAHLLVSEPVREKALRVELSTKVKKRAKGVTLRPAKSKAAKADTDGKVTEKQLEERVQQKLNNVFR</sequence>
<organism evidence="2">
    <name type="scientific">marine sediment metagenome</name>
    <dbReference type="NCBI Taxonomy" id="412755"/>
    <lineage>
        <taxon>unclassified sequences</taxon>
        <taxon>metagenomes</taxon>
        <taxon>ecological metagenomes</taxon>
    </lineage>
</organism>
<feature type="compositionally biased region" description="Basic and acidic residues" evidence="1">
    <location>
        <begin position="28"/>
        <end position="44"/>
    </location>
</feature>
<accession>A0A0F8W291</accession>
<feature type="non-terminal residue" evidence="2">
    <location>
        <position position="1"/>
    </location>
</feature>
<proteinExistence type="predicted"/>
<dbReference type="AlphaFoldDB" id="A0A0F8W291"/>
<evidence type="ECO:0000313" key="2">
    <source>
        <dbReference type="EMBL" id="KKK50827.1"/>
    </source>
</evidence>
<comment type="caution">
    <text evidence="2">The sequence shown here is derived from an EMBL/GenBank/DDBJ whole genome shotgun (WGS) entry which is preliminary data.</text>
</comment>
<evidence type="ECO:0000256" key="1">
    <source>
        <dbReference type="SAM" id="MobiDB-lite"/>
    </source>
</evidence>
<name>A0A0F8W291_9ZZZZ</name>
<gene>
    <name evidence="2" type="ORF">LCGC14_3121120</name>
</gene>
<feature type="region of interest" description="Disordered" evidence="1">
    <location>
        <begin position="145"/>
        <end position="164"/>
    </location>
</feature>
<reference evidence="2" key="1">
    <citation type="journal article" date="2015" name="Nature">
        <title>Complex archaea that bridge the gap between prokaryotes and eukaryotes.</title>
        <authorList>
            <person name="Spang A."/>
            <person name="Saw J.H."/>
            <person name="Jorgensen S.L."/>
            <person name="Zaremba-Niedzwiedzka K."/>
            <person name="Martijn J."/>
            <person name="Lind A.E."/>
            <person name="van Eijk R."/>
            <person name="Schleper C."/>
            <person name="Guy L."/>
            <person name="Ettema T.J."/>
        </authorList>
    </citation>
    <scope>NUCLEOTIDE SEQUENCE</scope>
</reference>